<name>E8ZJJ0_MYCHL</name>
<accession>E8ZJJ0</accession>
<dbReference type="Proteomes" id="UP000008637">
    <property type="component" value="Chromosome"/>
</dbReference>
<proteinExistence type="predicted"/>
<dbReference type="OrthoDB" id="9825975at2"/>
<dbReference type="HOGENOM" id="CLU_098620_3_0_14"/>
<gene>
    <name evidence="1" type="ORF">HF1_13030</name>
</gene>
<dbReference type="AlphaFoldDB" id="E8ZJJ0"/>
<protein>
    <submittedName>
        <fullName evidence="1">Uncharacterized protein</fullName>
    </submittedName>
</protein>
<sequence>MSAILKGTMALGGAGATVGGGFLAHSLISQDKSKTTLIHKLKSDGFTPLNTDTSKTESQDSSWQKILTSYSSLIKTKPTLKLKDLSIEADDGEGINKLKKACSDLFKIEGTSSNYKLASKWCVEPITVSDLLSKRGISYLNTESSSSDTTVWTEMAKKYEKDKNSNKNTLMSDLSWETVSNNNYGSNITKMKTSCNTRKTKSSHEDEFEKYLSEAQMWCSIVKGENKD</sequence>
<keyword evidence="2" id="KW-1185">Reference proteome</keyword>
<evidence type="ECO:0000313" key="2">
    <source>
        <dbReference type="Proteomes" id="UP000008637"/>
    </source>
</evidence>
<reference evidence="1 2" key="1">
    <citation type="journal article" date="2011" name="J. Bacteriol.">
        <title>Complete genome sequence of Mycoplasma haemofelis, a hemotropic mycoplasma.</title>
        <authorList>
            <person name="Barker E.N."/>
            <person name="Helps C.R."/>
            <person name="Peters I.R."/>
            <person name="Darby A.C."/>
            <person name="Radford A.D."/>
            <person name="Tasker S."/>
        </authorList>
    </citation>
    <scope>NUCLEOTIDE SEQUENCE [LARGE SCALE GENOMIC DNA]</scope>
    <source>
        <strain evidence="1 2">Langford 1</strain>
    </source>
</reference>
<dbReference type="KEGG" id="mha:HF1_13030"/>
<evidence type="ECO:0000313" key="1">
    <source>
        <dbReference type="EMBL" id="CBY93311.1"/>
    </source>
</evidence>
<dbReference type="EMBL" id="FR773153">
    <property type="protein sequence ID" value="CBY93311.1"/>
    <property type="molecule type" value="Genomic_DNA"/>
</dbReference>
<organism evidence="1 2">
    <name type="scientific">Mycoplasma haemofelis (strain Langford 1)</name>
    <name type="common">Haemobartonella felis</name>
    <dbReference type="NCBI Taxonomy" id="941640"/>
    <lineage>
        <taxon>Bacteria</taxon>
        <taxon>Bacillati</taxon>
        <taxon>Mycoplasmatota</taxon>
        <taxon>Mollicutes</taxon>
        <taxon>Mycoplasmataceae</taxon>
        <taxon>Mycoplasma</taxon>
    </lineage>
</organism>